<feature type="region of interest" description="Disordered" evidence="8">
    <location>
        <begin position="83"/>
        <end position="131"/>
    </location>
</feature>
<evidence type="ECO:0000313" key="9">
    <source>
        <dbReference type="EMBL" id="ACE83836.1"/>
    </source>
</evidence>
<dbReference type="HOGENOM" id="CLU_1923816_0_0_6"/>
<evidence type="ECO:0000256" key="8">
    <source>
        <dbReference type="SAM" id="MobiDB-lite"/>
    </source>
</evidence>
<keyword evidence="7" id="KW-0472">Membrane</keyword>
<evidence type="ECO:0000256" key="3">
    <source>
        <dbReference type="ARBA" id="ARBA00022692"/>
    </source>
</evidence>
<dbReference type="PANTHER" id="PTHR33162:SF1">
    <property type="entry name" value="SEC-INDEPENDENT PROTEIN TRANSLOCASE PROTEIN TATA, CHLOROPLASTIC"/>
    <property type="match status" value="1"/>
</dbReference>
<organism evidence="9 10">
    <name type="scientific">Cellvibrio japonicus (strain Ueda107)</name>
    <name type="common">Pseudomonas fluorescens subsp. cellulosa</name>
    <dbReference type="NCBI Taxonomy" id="498211"/>
    <lineage>
        <taxon>Bacteria</taxon>
        <taxon>Pseudomonadati</taxon>
        <taxon>Pseudomonadota</taxon>
        <taxon>Gammaproteobacteria</taxon>
        <taxon>Cellvibrionales</taxon>
        <taxon>Cellvibrionaceae</taxon>
        <taxon>Cellvibrio</taxon>
    </lineage>
</organism>
<proteinExistence type="predicted"/>
<name>B3PIX8_CELJU</name>
<evidence type="ECO:0000256" key="1">
    <source>
        <dbReference type="ARBA" id="ARBA00004167"/>
    </source>
</evidence>
<dbReference type="EMBL" id="CP000934">
    <property type="protein sequence ID" value="ACE83836.1"/>
    <property type="molecule type" value="Genomic_DNA"/>
</dbReference>
<evidence type="ECO:0000256" key="4">
    <source>
        <dbReference type="ARBA" id="ARBA00022927"/>
    </source>
</evidence>
<keyword evidence="6" id="KW-0811">Translocation</keyword>
<keyword evidence="4" id="KW-0653">Protein transport</keyword>
<gene>
    <name evidence="9" type="ordered locus">CJA_0489</name>
</gene>
<keyword evidence="3" id="KW-0812">Transmembrane</keyword>
<dbReference type="KEGG" id="cja:CJA_0489"/>
<feature type="compositionally biased region" description="Basic and acidic residues" evidence="8">
    <location>
        <begin position="83"/>
        <end position="93"/>
    </location>
</feature>
<accession>B3PIX8</accession>
<dbReference type="Gene3D" id="1.20.5.3310">
    <property type="match status" value="1"/>
</dbReference>
<dbReference type="InterPro" id="IPR003369">
    <property type="entry name" value="TatA/B/E"/>
</dbReference>
<dbReference type="RefSeq" id="WP_012486169.1">
    <property type="nucleotide sequence ID" value="NC_010995.1"/>
</dbReference>
<evidence type="ECO:0000313" key="10">
    <source>
        <dbReference type="Proteomes" id="UP000001036"/>
    </source>
</evidence>
<dbReference type="PRINTS" id="PR01506">
    <property type="entry name" value="TATBPROTEIN"/>
</dbReference>
<sequence>MFDLSWSELLFLAVLALVVIGPQDLPRLARILGQLWGKLQRIYRDSLMGIRTLENEINLASQPDQRQQPSYYDLLPEHVRQVMEQAEPSRDATHNQQVQAMYQQAMEDVQRQHSAPSPTTASPTANSPANT</sequence>
<reference evidence="9 10" key="1">
    <citation type="journal article" date="2008" name="J. Bacteriol.">
        <title>Insights into plant cell wall degradation from the genome sequence of the soil bacterium Cellvibrio japonicus.</title>
        <authorList>
            <person name="Deboy R.T."/>
            <person name="Mongodin E.F."/>
            <person name="Fouts D.E."/>
            <person name="Tailford L.E."/>
            <person name="Khouri H."/>
            <person name="Emerson J.B."/>
            <person name="Mohamoud Y."/>
            <person name="Watkins K."/>
            <person name="Henrissat B."/>
            <person name="Gilbert H.J."/>
            <person name="Nelson K.E."/>
        </authorList>
    </citation>
    <scope>NUCLEOTIDE SEQUENCE [LARGE SCALE GENOMIC DNA]</scope>
    <source>
        <strain evidence="9 10">Ueda107</strain>
    </source>
</reference>
<feature type="compositionally biased region" description="Low complexity" evidence="8">
    <location>
        <begin position="114"/>
        <end position="131"/>
    </location>
</feature>
<dbReference type="OrthoDB" id="9816005at2"/>
<keyword evidence="5" id="KW-1133">Transmembrane helix</keyword>
<evidence type="ECO:0000256" key="2">
    <source>
        <dbReference type="ARBA" id="ARBA00022448"/>
    </source>
</evidence>
<dbReference type="eggNOG" id="COG1826">
    <property type="taxonomic scope" value="Bacteria"/>
</dbReference>
<dbReference type="Pfam" id="PF02416">
    <property type="entry name" value="TatA_B_E"/>
    <property type="match status" value="1"/>
</dbReference>
<keyword evidence="10" id="KW-1185">Reference proteome</keyword>
<keyword evidence="2" id="KW-0813">Transport</keyword>
<dbReference type="GO" id="GO:0016020">
    <property type="term" value="C:membrane"/>
    <property type="evidence" value="ECO:0007669"/>
    <property type="project" value="UniProtKB-SubCell"/>
</dbReference>
<dbReference type="AlphaFoldDB" id="B3PIX8"/>
<evidence type="ECO:0000256" key="7">
    <source>
        <dbReference type="ARBA" id="ARBA00023136"/>
    </source>
</evidence>
<evidence type="ECO:0000256" key="5">
    <source>
        <dbReference type="ARBA" id="ARBA00022989"/>
    </source>
</evidence>
<protein>
    <submittedName>
        <fullName evidence="9">TatB</fullName>
    </submittedName>
</protein>
<dbReference type="PANTHER" id="PTHR33162">
    <property type="entry name" value="SEC-INDEPENDENT PROTEIN TRANSLOCASE PROTEIN TATA, CHLOROPLASTIC"/>
    <property type="match status" value="1"/>
</dbReference>
<dbReference type="GO" id="GO:0015031">
    <property type="term" value="P:protein transport"/>
    <property type="evidence" value="ECO:0007669"/>
    <property type="project" value="UniProtKB-KW"/>
</dbReference>
<dbReference type="Proteomes" id="UP000001036">
    <property type="component" value="Chromosome"/>
</dbReference>
<dbReference type="STRING" id="498211.CJA_0489"/>
<comment type="subcellular location">
    <subcellularLocation>
        <location evidence="1">Membrane</location>
        <topology evidence="1">Single-pass membrane protein</topology>
    </subcellularLocation>
</comment>
<evidence type="ECO:0000256" key="6">
    <source>
        <dbReference type="ARBA" id="ARBA00023010"/>
    </source>
</evidence>